<accession>A0A835TA89</accession>
<gene>
    <name evidence="3" type="ORF">HXX76_004461</name>
</gene>
<keyword evidence="2" id="KW-1133">Transmembrane helix</keyword>
<feature type="transmembrane region" description="Helical" evidence="2">
    <location>
        <begin position="44"/>
        <end position="67"/>
    </location>
</feature>
<organism evidence="3 4">
    <name type="scientific">Chlamydomonas incerta</name>
    <dbReference type="NCBI Taxonomy" id="51695"/>
    <lineage>
        <taxon>Eukaryota</taxon>
        <taxon>Viridiplantae</taxon>
        <taxon>Chlorophyta</taxon>
        <taxon>core chlorophytes</taxon>
        <taxon>Chlorophyceae</taxon>
        <taxon>CS clade</taxon>
        <taxon>Chlamydomonadales</taxon>
        <taxon>Chlamydomonadaceae</taxon>
        <taxon>Chlamydomonas</taxon>
    </lineage>
</organism>
<feature type="compositionally biased region" description="Low complexity" evidence="1">
    <location>
        <begin position="170"/>
        <end position="184"/>
    </location>
</feature>
<feature type="region of interest" description="Disordered" evidence="1">
    <location>
        <begin position="276"/>
        <end position="304"/>
    </location>
</feature>
<dbReference type="PANTHER" id="PTHR22166">
    <property type="entry name" value="ENDOPLASMIC RETICULUM JUNCTION FORMATION PROTEIN LUNAPARK"/>
    <property type="match status" value="1"/>
</dbReference>
<dbReference type="EMBL" id="JAEHOC010000007">
    <property type="protein sequence ID" value="KAG2440356.1"/>
    <property type="molecule type" value="Genomic_DNA"/>
</dbReference>
<dbReference type="InterPro" id="IPR040115">
    <property type="entry name" value="Lnp"/>
</dbReference>
<dbReference type="AlphaFoldDB" id="A0A835TA89"/>
<name>A0A835TA89_CHLIN</name>
<keyword evidence="2" id="KW-0812">Transmembrane</keyword>
<proteinExistence type="predicted"/>
<dbReference type="PANTHER" id="PTHR22166:SF12">
    <property type="entry name" value="ENDOPLASMIC RETICULUM JUNCTION FORMATION PROTEIN LUNAPARK"/>
    <property type="match status" value="1"/>
</dbReference>
<evidence type="ECO:0000256" key="1">
    <source>
        <dbReference type="SAM" id="MobiDB-lite"/>
    </source>
</evidence>
<feature type="compositionally biased region" description="Low complexity" evidence="1">
    <location>
        <begin position="276"/>
        <end position="288"/>
    </location>
</feature>
<reference evidence="3" key="1">
    <citation type="journal article" date="2020" name="bioRxiv">
        <title>Comparative genomics of Chlamydomonas.</title>
        <authorList>
            <person name="Craig R.J."/>
            <person name="Hasan A.R."/>
            <person name="Ness R.W."/>
            <person name="Keightley P.D."/>
        </authorList>
    </citation>
    <scope>NUCLEOTIDE SEQUENCE</scope>
    <source>
        <strain evidence="3">SAG 7.73</strain>
    </source>
</reference>
<sequence length="304" mass="32218">MGQLFSRAGTDTYYANYEKAFERLEKDSAKILDRRVKRRKRMDAVSNVGFWATALAICLAVLLTAYLQQVGSQQWYKKSVTILAAFAVPLVLALLSRGVLWLMRFGETRDERFLRKLMDAKRKMIKDLKDSTRFEKTMALIKKYDPDEQPAGSPRLAANAASGGLRRRPGATANGAGAPGANGTSRTPSISATPRAGTATPGGMLMRPAAAAASAAVSVATGTGKALMPVFESLATNLVGAGDNPVLLYEAAALRDENSALKARLADIEARLGLQQAGAAGTEAEQPGGADGTPPQETREASSG</sequence>
<feature type="region of interest" description="Disordered" evidence="1">
    <location>
        <begin position="145"/>
        <end position="203"/>
    </location>
</feature>
<protein>
    <submittedName>
        <fullName evidence="3">Uncharacterized protein</fullName>
    </submittedName>
</protein>
<dbReference type="GO" id="GO:0071786">
    <property type="term" value="P:endoplasmic reticulum tubular network organization"/>
    <property type="evidence" value="ECO:0007669"/>
    <property type="project" value="InterPro"/>
</dbReference>
<feature type="transmembrane region" description="Helical" evidence="2">
    <location>
        <begin position="79"/>
        <end position="103"/>
    </location>
</feature>
<comment type="caution">
    <text evidence="3">The sequence shown here is derived from an EMBL/GenBank/DDBJ whole genome shotgun (WGS) entry which is preliminary data.</text>
</comment>
<evidence type="ECO:0000313" key="4">
    <source>
        <dbReference type="Proteomes" id="UP000650467"/>
    </source>
</evidence>
<keyword evidence="2" id="KW-0472">Membrane</keyword>
<evidence type="ECO:0000256" key="2">
    <source>
        <dbReference type="SAM" id="Phobius"/>
    </source>
</evidence>
<evidence type="ECO:0000313" key="3">
    <source>
        <dbReference type="EMBL" id="KAG2440356.1"/>
    </source>
</evidence>
<dbReference type="OrthoDB" id="535283at2759"/>
<keyword evidence="4" id="KW-1185">Reference proteome</keyword>
<dbReference type="GO" id="GO:0071782">
    <property type="term" value="C:endoplasmic reticulum tubular network"/>
    <property type="evidence" value="ECO:0007669"/>
    <property type="project" value="TreeGrafter"/>
</dbReference>
<dbReference type="Proteomes" id="UP000650467">
    <property type="component" value="Unassembled WGS sequence"/>
</dbReference>